<feature type="compositionally biased region" description="Basic and acidic residues" evidence="1">
    <location>
        <begin position="47"/>
        <end position="62"/>
    </location>
</feature>
<organism evidence="4 5">
    <name type="scientific">Stylonychia lemnae</name>
    <name type="common">Ciliate</name>
    <dbReference type="NCBI Taxonomy" id="5949"/>
    <lineage>
        <taxon>Eukaryota</taxon>
        <taxon>Sar</taxon>
        <taxon>Alveolata</taxon>
        <taxon>Ciliophora</taxon>
        <taxon>Intramacronucleata</taxon>
        <taxon>Spirotrichea</taxon>
        <taxon>Stichotrichia</taxon>
        <taxon>Sporadotrichida</taxon>
        <taxon>Oxytrichidae</taxon>
        <taxon>Stylonychinae</taxon>
        <taxon>Stylonychia</taxon>
    </lineage>
</organism>
<dbReference type="SMART" id="SM00545">
    <property type="entry name" value="JmjN"/>
    <property type="match status" value="1"/>
</dbReference>
<evidence type="ECO:0000313" key="4">
    <source>
        <dbReference type="EMBL" id="CDW79070.1"/>
    </source>
</evidence>
<dbReference type="GO" id="GO:0008168">
    <property type="term" value="F:methyltransferase activity"/>
    <property type="evidence" value="ECO:0007669"/>
    <property type="project" value="UniProtKB-KW"/>
</dbReference>
<dbReference type="PROSITE" id="PS51184">
    <property type="entry name" value="JMJC"/>
    <property type="match status" value="1"/>
</dbReference>
<keyword evidence="4" id="KW-0489">Methyltransferase</keyword>
<keyword evidence="5" id="KW-1185">Reference proteome</keyword>
<reference evidence="4 5" key="1">
    <citation type="submission" date="2014-06" db="EMBL/GenBank/DDBJ databases">
        <authorList>
            <person name="Swart Estienne"/>
        </authorList>
    </citation>
    <scope>NUCLEOTIDE SEQUENCE [LARGE SCALE GENOMIC DNA]</scope>
    <source>
        <strain evidence="4 5">130c</strain>
    </source>
</reference>
<evidence type="ECO:0000313" key="5">
    <source>
        <dbReference type="Proteomes" id="UP000039865"/>
    </source>
</evidence>
<dbReference type="SUPFAM" id="SSF51197">
    <property type="entry name" value="Clavaminate synthase-like"/>
    <property type="match status" value="1"/>
</dbReference>
<dbReference type="Proteomes" id="UP000039865">
    <property type="component" value="Unassembled WGS sequence"/>
</dbReference>
<dbReference type="InterPro" id="IPR004198">
    <property type="entry name" value="Znf_C5HC2"/>
</dbReference>
<sequence>MKPATFNSTHQIQENAPNPPLKNSHQGLTTTPPDSTKHLQGMQEGKSSVKDQETTDETKLFEQRLMTSADNEEEKECPKKRGRKKGKGKELQDLLEQYQSMKRIPSQHMNSEDSNQNDENSQEQSEDPNQSQTLHKNQQDSQRRSRRQHLPQKFKTFDNIISSQEEKMIKLAIKNSLIEKENKVTESLEVIEEVKTFYPSQEEFKTPLKYIEKLQQQGAQKYGIIKIVPPKDFKPSLAFDLFSDQKLPSRFQILQDLAQGKPFNQNHSGHTLSEFAQLSKKLDEPDCDPHDYWAIEKEYWKYVENQMGPLMKVEYAADLNVQLYGSGFGREGQQVQDKRSEEYLDHPWNLNNLYKQEGSLMQFPRSKDISGINIPWLYVGMKYSTFCWHYEDLMLYSINYNHWGKPKLWYGVSEDYREKFEKAVKTKVALLFKKDPNLLMDIITMISPHYLVQQKVKVYKTLQMPGEFILTFPGAYHAGFSTGFNIGEAVNFVTKSWFDYGLKCQEIYRRTREKIPVFPMDWLLIENIQNLDKINLDLETRLKLKEIYVKVFREEKKQREFVERFVRSGYGDNDQNKQPYQIMAQRENVPEDQHQCNFCTDFAYLSMIYCTKHKFNYCLFHEIMCGCGPHQIRLIYRFTTKELEKLEKNIKDSCSQQAPKNQILQANIKIKSKDTGKNEKAGIINQTIFEINNNYIQKPSSSQEKGSANVSSQKSDSLIKGSNQPEELQKLIPKQSL</sequence>
<feature type="region of interest" description="Disordered" evidence="1">
    <location>
        <begin position="698"/>
        <end position="737"/>
    </location>
</feature>
<dbReference type="GO" id="GO:0005634">
    <property type="term" value="C:nucleus"/>
    <property type="evidence" value="ECO:0007669"/>
    <property type="project" value="TreeGrafter"/>
</dbReference>
<dbReference type="EMBL" id="CCKQ01007661">
    <property type="protein sequence ID" value="CDW79070.1"/>
    <property type="molecule type" value="Genomic_DNA"/>
</dbReference>
<dbReference type="InterPro" id="IPR003349">
    <property type="entry name" value="JmjN"/>
</dbReference>
<keyword evidence="4" id="KW-0808">Transferase</keyword>
<feature type="compositionally biased region" description="Polar residues" evidence="1">
    <location>
        <begin position="698"/>
        <end position="726"/>
    </location>
</feature>
<evidence type="ECO:0000256" key="1">
    <source>
        <dbReference type="SAM" id="MobiDB-lite"/>
    </source>
</evidence>
<dbReference type="Pfam" id="PF02373">
    <property type="entry name" value="JmjC"/>
    <property type="match status" value="1"/>
</dbReference>
<dbReference type="PROSITE" id="PS51183">
    <property type="entry name" value="JMJN"/>
    <property type="match status" value="1"/>
</dbReference>
<protein>
    <submittedName>
        <fullName evidence="4">Lysine-specific demethylase 5b</fullName>
    </submittedName>
</protein>
<feature type="domain" description="JmjC" evidence="3">
    <location>
        <begin position="342"/>
        <end position="509"/>
    </location>
</feature>
<accession>A0A078A9X5</accession>
<dbReference type="PANTHER" id="PTHR10694">
    <property type="entry name" value="LYSINE-SPECIFIC DEMETHYLASE"/>
    <property type="match status" value="1"/>
</dbReference>
<feature type="compositionally biased region" description="Polar residues" evidence="1">
    <location>
        <begin position="1"/>
        <end position="34"/>
    </location>
</feature>
<dbReference type="GO" id="GO:0010468">
    <property type="term" value="P:regulation of gene expression"/>
    <property type="evidence" value="ECO:0007669"/>
    <property type="project" value="TreeGrafter"/>
</dbReference>
<proteinExistence type="predicted"/>
<gene>
    <name evidence="4" type="primary">Contig12612.g13454</name>
    <name evidence="4" type="ORF">STYLEM_8055</name>
</gene>
<dbReference type="GO" id="GO:0032452">
    <property type="term" value="F:histone demethylase activity"/>
    <property type="evidence" value="ECO:0007669"/>
    <property type="project" value="TreeGrafter"/>
</dbReference>
<feature type="compositionally biased region" description="Basic residues" evidence="1">
    <location>
        <begin position="78"/>
        <end position="87"/>
    </location>
</feature>
<dbReference type="SMART" id="SM00558">
    <property type="entry name" value="JmjC"/>
    <property type="match status" value="1"/>
</dbReference>
<dbReference type="GO" id="GO:0000785">
    <property type="term" value="C:chromatin"/>
    <property type="evidence" value="ECO:0007669"/>
    <property type="project" value="TreeGrafter"/>
</dbReference>
<dbReference type="Pfam" id="PF02928">
    <property type="entry name" value="zf-C5HC2"/>
    <property type="match status" value="1"/>
</dbReference>
<dbReference type="AlphaFoldDB" id="A0A078A9X5"/>
<dbReference type="GO" id="GO:0032259">
    <property type="term" value="P:methylation"/>
    <property type="evidence" value="ECO:0007669"/>
    <property type="project" value="UniProtKB-KW"/>
</dbReference>
<feature type="region of interest" description="Disordered" evidence="1">
    <location>
        <begin position="1"/>
        <end position="155"/>
    </location>
</feature>
<dbReference type="OMA" id="WIVQEHT"/>
<dbReference type="OrthoDB" id="9547406at2759"/>
<feature type="domain" description="JmjN" evidence="2">
    <location>
        <begin position="194"/>
        <end position="236"/>
    </location>
</feature>
<dbReference type="Pfam" id="PF02375">
    <property type="entry name" value="JmjN"/>
    <property type="match status" value="1"/>
</dbReference>
<evidence type="ECO:0000259" key="3">
    <source>
        <dbReference type="PROSITE" id="PS51184"/>
    </source>
</evidence>
<evidence type="ECO:0000259" key="2">
    <source>
        <dbReference type="PROSITE" id="PS51183"/>
    </source>
</evidence>
<name>A0A078A9X5_STYLE</name>
<dbReference type="Gene3D" id="2.60.120.650">
    <property type="entry name" value="Cupin"/>
    <property type="match status" value="1"/>
</dbReference>
<dbReference type="InParanoid" id="A0A078A9X5"/>
<dbReference type="InterPro" id="IPR003347">
    <property type="entry name" value="JmjC_dom"/>
</dbReference>